<protein>
    <recommendedName>
        <fullName evidence="1">Domain of unknown function at the cortex 1 domain-containing protein</fullName>
    </recommendedName>
</protein>
<dbReference type="AlphaFoldDB" id="A0A7J6LJV0"/>
<dbReference type="Proteomes" id="UP000591131">
    <property type="component" value="Unassembled WGS sequence"/>
</dbReference>
<evidence type="ECO:0000313" key="2">
    <source>
        <dbReference type="EMBL" id="KAF4659555.1"/>
    </source>
</evidence>
<sequence>MSISKRLASVSGSELISNFPNTSDDDNDSTRTWFLFPLTSADTVIEHDQEHELPDITADEGIYGKVTAGHQFDTEHVYTFCYWSMFVDFVTWDLRNLPAISVGQASTASSSSSTLPARSVTYATNS</sequence>
<organism evidence="2 3">
    <name type="scientific">Perkinsus chesapeaki</name>
    <name type="common">Clam parasite</name>
    <name type="synonym">Perkinsus andrewsi</name>
    <dbReference type="NCBI Taxonomy" id="330153"/>
    <lineage>
        <taxon>Eukaryota</taxon>
        <taxon>Sar</taxon>
        <taxon>Alveolata</taxon>
        <taxon>Perkinsozoa</taxon>
        <taxon>Perkinsea</taxon>
        <taxon>Perkinsida</taxon>
        <taxon>Perkinsidae</taxon>
        <taxon>Perkinsus</taxon>
    </lineage>
</organism>
<keyword evidence="3" id="KW-1185">Reference proteome</keyword>
<reference evidence="2 3" key="1">
    <citation type="submission" date="2020-04" db="EMBL/GenBank/DDBJ databases">
        <title>Perkinsus chesapeaki whole genome sequence.</title>
        <authorList>
            <person name="Bogema D.R."/>
        </authorList>
    </citation>
    <scope>NUCLEOTIDE SEQUENCE [LARGE SCALE GENOMIC DNA]</scope>
    <source>
        <strain evidence="2">ATCC PRA-425</strain>
    </source>
</reference>
<dbReference type="InterPro" id="IPR013897">
    <property type="entry name" value="Duc1"/>
</dbReference>
<gene>
    <name evidence="2" type="ORF">FOL47_007525</name>
</gene>
<feature type="domain" description="Domain of unknown function at the cortex 1" evidence="1">
    <location>
        <begin position="20"/>
        <end position="103"/>
    </location>
</feature>
<evidence type="ECO:0000259" key="1">
    <source>
        <dbReference type="Pfam" id="PF08588"/>
    </source>
</evidence>
<accession>A0A7J6LJV0</accession>
<evidence type="ECO:0000313" key="3">
    <source>
        <dbReference type="Proteomes" id="UP000591131"/>
    </source>
</evidence>
<name>A0A7J6LJV0_PERCH</name>
<comment type="caution">
    <text evidence="2">The sequence shown here is derived from an EMBL/GenBank/DDBJ whole genome shotgun (WGS) entry which is preliminary data.</text>
</comment>
<proteinExistence type="predicted"/>
<dbReference type="Pfam" id="PF08588">
    <property type="entry name" value="Duc1"/>
    <property type="match status" value="1"/>
</dbReference>
<dbReference type="EMBL" id="JAAPAO010000448">
    <property type="protein sequence ID" value="KAF4659555.1"/>
    <property type="molecule type" value="Genomic_DNA"/>
</dbReference>